<proteinExistence type="predicted"/>
<evidence type="ECO:0000256" key="1">
    <source>
        <dbReference type="ARBA" id="ARBA00023118"/>
    </source>
</evidence>
<dbReference type="InterPro" id="IPR010156">
    <property type="entry name" value="CRISPR-assoc_prot_Cas6"/>
</dbReference>
<evidence type="ECO:0000313" key="3">
    <source>
        <dbReference type="EMBL" id="EHL13038.1"/>
    </source>
</evidence>
<dbReference type="NCBIfam" id="TIGR01877">
    <property type="entry name" value="cas_cas6"/>
    <property type="match status" value="1"/>
</dbReference>
<accession>G9X1R5</accession>
<evidence type="ECO:0000313" key="4">
    <source>
        <dbReference type="Proteomes" id="UP000006437"/>
    </source>
</evidence>
<comment type="caution">
    <text evidence="3">The sequence shown here is derived from an EMBL/GenBank/DDBJ whole genome shotgun (WGS) entry which is preliminary data.</text>
</comment>
<dbReference type="GO" id="GO:0051607">
    <property type="term" value="P:defense response to virus"/>
    <property type="evidence" value="ECO:0007669"/>
    <property type="project" value="UniProtKB-KW"/>
</dbReference>
<dbReference type="PANTHER" id="PTHR36984">
    <property type="entry name" value="CRISPR-ASSOCIATED ENDORIBONUCLEASE CAS6 1"/>
    <property type="match status" value="1"/>
</dbReference>
<dbReference type="AlphaFoldDB" id="G9X1R5"/>
<dbReference type="RefSeq" id="WP_009524575.1">
    <property type="nucleotide sequence ID" value="NZ_JH414547.1"/>
</dbReference>
<organism evidence="3 4">
    <name type="scientific">Peptoanaerobacter stomatis</name>
    <dbReference type="NCBI Taxonomy" id="796937"/>
    <lineage>
        <taxon>Bacteria</taxon>
        <taxon>Bacillati</taxon>
        <taxon>Bacillota</taxon>
        <taxon>Clostridia</taxon>
        <taxon>Peptostreptococcales</taxon>
        <taxon>Filifactoraceae</taxon>
        <taxon>Peptoanaerobacter</taxon>
    </lineage>
</organism>
<protein>
    <recommendedName>
        <fullName evidence="2">CRISPR associated protein Cas6 C-terminal domain-containing protein</fullName>
    </recommendedName>
</protein>
<gene>
    <name evidence="3" type="ORF">HMPREF9629_00338</name>
</gene>
<name>G9X1R5_9FIRM</name>
<sequence length="247" mass="28781">MRVLLKFNMKTNFLPLDYHKFVVSYIKKALTDYEGGKFFGEFYSKNISNNYKKDFSWSMKIPNPAFFKNRIEVNEKYLEITFVTPSKTNSAIFLNAFLLQKGKVFAISKENEIALVDITMLKEPTITQNMAQFKLYSPLVLREHYRDTNRDRYFTVEDEDFVSRLKENIRTSYPKYASYVDELKIDISKLHKEIIPLYGVNIEVSIGDIIMLGEPKLLDTILKGSLGLRKASGFGVLKLVDSWRFDV</sequence>
<dbReference type="Pfam" id="PF01881">
    <property type="entry name" value="Cas_Cas6_C"/>
    <property type="match status" value="1"/>
</dbReference>
<dbReference type="Gene3D" id="3.30.70.1890">
    <property type="match status" value="1"/>
</dbReference>
<dbReference type="InterPro" id="IPR049435">
    <property type="entry name" value="Cas_Cas6_C"/>
</dbReference>
<dbReference type="Proteomes" id="UP000006437">
    <property type="component" value="Unassembled WGS sequence"/>
</dbReference>
<dbReference type="PANTHER" id="PTHR36984:SF3">
    <property type="entry name" value="CRISPR-ASSOCIATED ENDORIBONUCLEASE CAS6"/>
    <property type="match status" value="1"/>
</dbReference>
<dbReference type="BioCyc" id="EBAC796937-HMP:GMGH-338-MONOMER"/>
<dbReference type="EMBL" id="AFZE01000045">
    <property type="protein sequence ID" value="EHL13038.1"/>
    <property type="molecule type" value="Genomic_DNA"/>
</dbReference>
<dbReference type="Gene3D" id="3.30.70.1900">
    <property type="match status" value="1"/>
</dbReference>
<feature type="domain" description="CRISPR associated protein Cas6 C-terminal" evidence="2">
    <location>
        <begin position="122"/>
        <end position="238"/>
    </location>
</feature>
<keyword evidence="1" id="KW-0051">Antiviral defense</keyword>
<dbReference type="GO" id="GO:0016788">
    <property type="term" value="F:hydrolase activity, acting on ester bonds"/>
    <property type="evidence" value="ECO:0007669"/>
    <property type="project" value="InterPro"/>
</dbReference>
<reference evidence="3 4" key="1">
    <citation type="submission" date="2011-08" db="EMBL/GenBank/DDBJ databases">
        <title>The Genome Sequence of Eubacteriaceae bacterium ACC19a.</title>
        <authorList>
            <consortium name="The Broad Institute Genome Sequencing Platform"/>
            <person name="Earl A."/>
            <person name="Ward D."/>
            <person name="Feldgarden M."/>
            <person name="Gevers D."/>
            <person name="Sizova M."/>
            <person name="Hazen A."/>
            <person name="Epstein S."/>
            <person name="Young S.K."/>
            <person name="Zeng Q."/>
            <person name="Gargeya S."/>
            <person name="Fitzgerald M."/>
            <person name="Haas B."/>
            <person name="Abouelleil A."/>
            <person name="Alvarado L."/>
            <person name="Arachchi H.M."/>
            <person name="Berlin A."/>
            <person name="Brown A."/>
            <person name="Chapman S.B."/>
            <person name="Chen Z."/>
            <person name="Dunbar C."/>
            <person name="Freedman E."/>
            <person name="Gearin G."/>
            <person name="Gellesch M."/>
            <person name="Goldberg J."/>
            <person name="Griggs A."/>
            <person name="Gujja S."/>
            <person name="Heiman D."/>
            <person name="Howarth C."/>
            <person name="Larson L."/>
            <person name="Lui A."/>
            <person name="MacDonald P.J.P."/>
            <person name="Montmayeur A."/>
            <person name="Murphy C."/>
            <person name="Neiman D."/>
            <person name="Pearson M."/>
            <person name="Priest M."/>
            <person name="Roberts A."/>
            <person name="Saif S."/>
            <person name="Shea T."/>
            <person name="Shenoy N."/>
            <person name="Sisk P."/>
            <person name="Stolte C."/>
            <person name="Sykes S."/>
            <person name="Wortman J."/>
            <person name="Nusbaum C."/>
            <person name="Birren B."/>
        </authorList>
    </citation>
    <scope>NUCLEOTIDE SEQUENCE [LARGE SCALE GENOMIC DNA]</scope>
    <source>
        <strain evidence="3 4">ACC19a</strain>
    </source>
</reference>
<dbReference type="HOGENOM" id="CLU_090947_1_0_9"/>
<dbReference type="InterPro" id="IPR045747">
    <property type="entry name" value="CRISPR-assoc_prot_Cas6_N_sf"/>
</dbReference>
<evidence type="ECO:0000259" key="2">
    <source>
        <dbReference type="Pfam" id="PF01881"/>
    </source>
</evidence>